<dbReference type="AlphaFoldDB" id="A0A1F5YF48"/>
<keyword evidence="1" id="KW-1133">Transmembrane helix</keyword>
<dbReference type="EMBL" id="MFJB01000084">
    <property type="protein sequence ID" value="OGF98810.1"/>
    <property type="molecule type" value="Genomic_DNA"/>
</dbReference>
<organism evidence="2 3">
    <name type="scientific">Candidatus Gottesmanbacteria bacterium RBG_16_38_7b</name>
    <dbReference type="NCBI Taxonomy" id="1798372"/>
    <lineage>
        <taxon>Bacteria</taxon>
        <taxon>Candidatus Gottesmaniibacteriota</taxon>
    </lineage>
</organism>
<reference evidence="2 3" key="1">
    <citation type="journal article" date="2016" name="Nat. Commun.">
        <title>Thousands of microbial genomes shed light on interconnected biogeochemical processes in an aquifer system.</title>
        <authorList>
            <person name="Anantharaman K."/>
            <person name="Brown C.T."/>
            <person name="Hug L.A."/>
            <person name="Sharon I."/>
            <person name="Castelle C.J."/>
            <person name="Probst A.J."/>
            <person name="Thomas B.C."/>
            <person name="Singh A."/>
            <person name="Wilkins M.J."/>
            <person name="Karaoz U."/>
            <person name="Brodie E.L."/>
            <person name="Williams K.H."/>
            <person name="Hubbard S.S."/>
            <person name="Banfield J.F."/>
        </authorList>
    </citation>
    <scope>NUCLEOTIDE SEQUENCE [LARGE SCALE GENOMIC DNA]</scope>
</reference>
<protein>
    <submittedName>
        <fullName evidence="2">Uncharacterized protein</fullName>
    </submittedName>
</protein>
<dbReference type="Proteomes" id="UP000177396">
    <property type="component" value="Unassembled WGS sequence"/>
</dbReference>
<evidence type="ECO:0000256" key="1">
    <source>
        <dbReference type="SAM" id="Phobius"/>
    </source>
</evidence>
<name>A0A1F5YF48_9BACT</name>
<feature type="transmembrane region" description="Helical" evidence="1">
    <location>
        <begin position="47"/>
        <end position="64"/>
    </location>
</feature>
<sequence length="129" mass="14679">MINIAPDLRQNLIVLGYLFFSHNYIALAYFCGMILGIILSVYRPSRFATFILLGFGLLLFAYEYDKHIIAGLREQTLKSLTTVTPHYRLMRLVNLILSDLLPVAFYILGWGMIFASIIFAGVKLGKKKN</sequence>
<feature type="transmembrane region" description="Helical" evidence="1">
    <location>
        <begin position="100"/>
        <end position="122"/>
    </location>
</feature>
<proteinExistence type="predicted"/>
<feature type="transmembrane region" description="Helical" evidence="1">
    <location>
        <begin position="12"/>
        <end position="41"/>
    </location>
</feature>
<keyword evidence="1" id="KW-0812">Transmembrane</keyword>
<accession>A0A1F5YF48</accession>
<keyword evidence="1" id="KW-0472">Membrane</keyword>
<comment type="caution">
    <text evidence="2">The sequence shown here is derived from an EMBL/GenBank/DDBJ whole genome shotgun (WGS) entry which is preliminary data.</text>
</comment>
<evidence type="ECO:0000313" key="2">
    <source>
        <dbReference type="EMBL" id="OGF98810.1"/>
    </source>
</evidence>
<evidence type="ECO:0000313" key="3">
    <source>
        <dbReference type="Proteomes" id="UP000177396"/>
    </source>
</evidence>
<gene>
    <name evidence="2" type="ORF">A2153_01585</name>
</gene>